<reference evidence="2" key="1">
    <citation type="submission" date="2020-05" db="EMBL/GenBank/DDBJ databases">
        <title>WGS assembly of Panicum virgatum.</title>
        <authorList>
            <person name="Lovell J.T."/>
            <person name="Jenkins J."/>
            <person name="Shu S."/>
            <person name="Juenger T.E."/>
            <person name="Schmutz J."/>
        </authorList>
    </citation>
    <scope>NUCLEOTIDE SEQUENCE</scope>
    <source>
        <strain evidence="2">AP13</strain>
    </source>
</reference>
<comment type="caution">
    <text evidence="2">The sequence shown here is derived from an EMBL/GenBank/DDBJ whole genome shotgun (WGS) entry which is preliminary data.</text>
</comment>
<protein>
    <submittedName>
        <fullName evidence="2">Uncharacterized protein</fullName>
    </submittedName>
</protein>
<dbReference type="InterPro" id="IPR055298">
    <property type="entry name" value="AtLOH3-like"/>
</dbReference>
<feature type="compositionally biased region" description="Polar residues" evidence="1">
    <location>
        <begin position="96"/>
        <end position="106"/>
    </location>
</feature>
<dbReference type="Proteomes" id="UP000823388">
    <property type="component" value="Chromosome 9N"/>
</dbReference>
<feature type="region of interest" description="Disordered" evidence="1">
    <location>
        <begin position="25"/>
        <end position="68"/>
    </location>
</feature>
<evidence type="ECO:0000256" key="1">
    <source>
        <dbReference type="SAM" id="MobiDB-lite"/>
    </source>
</evidence>
<sequence length="240" mass="27560">MIKKKAVRMKKKSIDLKSMWERAAKTRKLTSPSTLTPQPITIGSQVEADANQSSPSVHPEMQTSDSQNQIAREIEMPEHIETVVASNEPMPAIIEESQSSEDQPTHLSPIRDGDEPEYESNDEAIYDIEYLIRDPGKRVPIKSYDVNERNSVIRGYIALGPCQPWSHNFPIRNIGATASVERVFSSMNYVKNKLRNRMGDQYLNDCLVTFIEREFFLQVKDSDIIKRFQAMKDRRVQMKL</sequence>
<feature type="compositionally biased region" description="Polar residues" evidence="1">
    <location>
        <begin position="29"/>
        <end position="68"/>
    </location>
</feature>
<dbReference type="PANTHER" id="PTHR11697">
    <property type="entry name" value="GENERAL TRANSCRIPTION FACTOR 2-RELATED ZINC FINGER PROTEIN"/>
    <property type="match status" value="1"/>
</dbReference>
<evidence type="ECO:0000313" key="3">
    <source>
        <dbReference type="Proteomes" id="UP000823388"/>
    </source>
</evidence>
<gene>
    <name evidence="2" type="ORF">PVAP13_9NG266673</name>
</gene>
<evidence type="ECO:0000313" key="2">
    <source>
        <dbReference type="EMBL" id="KAG2537682.1"/>
    </source>
</evidence>
<organism evidence="2 3">
    <name type="scientific">Panicum virgatum</name>
    <name type="common">Blackwell switchgrass</name>
    <dbReference type="NCBI Taxonomy" id="38727"/>
    <lineage>
        <taxon>Eukaryota</taxon>
        <taxon>Viridiplantae</taxon>
        <taxon>Streptophyta</taxon>
        <taxon>Embryophyta</taxon>
        <taxon>Tracheophyta</taxon>
        <taxon>Spermatophyta</taxon>
        <taxon>Magnoliopsida</taxon>
        <taxon>Liliopsida</taxon>
        <taxon>Poales</taxon>
        <taxon>Poaceae</taxon>
        <taxon>PACMAD clade</taxon>
        <taxon>Panicoideae</taxon>
        <taxon>Panicodae</taxon>
        <taxon>Paniceae</taxon>
        <taxon>Panicinae</taxon>
        <taxon>Panicum</taxon>
        <taxon>Panicum sect. Hiantes</taxon>
    </lineage>
</organism>
<proteinExistence type="predicted"/>
<dbReference type="EMBL" id="CM029054">
    <property type="protein sequence ID" value="KAG2537682.1"/>
    <property type="molecule type" value="Genomic_DNA"/>
</dbReference>
<feature type="region of interest" description="Disordered" evidence="1">
    <location>
        <begin position="96"/>
        <end position="119"/>
    </location>
</feature>
<name>A0A8T0MNH2_PANVG</name>
<accession>A0A8T0MNH2</accession>
<dbReference type="AlphaFoldDB" id="A0A8T0MNH2"/>
<keyword evidence="3" id="KW-1185">Reference proteome</keyword>
<dbReference type="PANTHER" id="PTHR11697:SF230">
    <property type="entry name" value="ZINC FINGER, MYM DOMAIN CONTAINING 1"/>
    <property type="match status" value="1"/>
</dbReference>